<dbReference type="AlphaFoldDB" id="A0A2S5BF57"/>
<gene>
    <name evidence="3" type="ORF">BMF94_1488</name>
</gene>
<dbReference type="SUPFAM" id="SSF56112">
    <property type="entry name" value="Protein kinase-like (PK-like)"/>
    <property type="match status" value="1"/>
</dbReference>
<evidence type="ECO:0000313" key="4">
    <source>
        <dbReference type="Proteomes" id="UP000237144"/>
    </source>
</evidence>
<dbReference type="PROSITE" id="PS50011">
    <property type="entry name" value="PROTEIN_KINASE_DOM"/>
    <property type="match status" value="1"/>
</dbReference>
<dbReference type="SUPFAM" id="SSF48371">
    <property type="entry name" value="ARM repeat"/>
    <property type="match status" value="1"/>
</dbReference>
<protein>
    <recommendedName>
        <fullName evidence="2">Protein kinase domain-containing protein</fullName>
    </recommendedName>
</protein>
<dbReference type="Gene3D" id="1.10.510.10">
    <property type="entry name" value="Transferase(Phosphotransferase) domain 1"/>
    <property type="match status" value="1"/>
</dbReference>
<dbReference type="InterPro" id="IPR051177">
    <property type="entry name" value="CIK-Related_Protein"/>
</dbReference>
<dbReference type="GO" id="GO:0005524">
    <property type="term" value="F:ATP binding"/>
    <property type="evidence" value="ECO:0007669"/>
    <property type="project" value="InterPro"/>
</dbReference>
<dbReference type="Gene3D" id="1.25.10.10">
    <property type="entry name" value="Leucine-rich Repeat Variant"/>
    <property type="match status" value="1"/>
</dbReference>
<feature type="compositionally biased region" description="Low complexity" evidence="1">
    <location>
        <begin position="850"/>
        <end position="859"/>
    </location>
</feature>
<sequence length="901" mass="96072">MEFASSFLQSAASSLAAAAVTKSTLSSNYTDSPSSSSSAGSRTRSPVQIGVWKASSLSRLRHPCILEMAELMEETRSSITFATEPVTASLRHAIAASDAAHDASASASSASSAEYRSRPDQDLELDEVEVQKGLSQLGKGLQFLHESAKLVHGNLTPEAVIINAKGDWKLSGFGLSQPLFSPEGAPAKWEFPSHDPALPPSCQRSYDYIAPEYICDEMPPAPSNDMYSLGCILHAIHTHSGPPFSNRNSLANLRNNIDEGLSRNLVASQWRRLPQDVQEVLASLVTRYPNRRMTAKQFLDSRYFEGLLVSTLRFLERDSFAAKSSEAQAGFLKGLVTVLNQFSDKVNRRKVLPSLLEETRKANLVPFLLPNILHIAGKMSPDDFRLEVLPSLKPLFALKEPPQAVVALIESLPVFELKCAPAVFRDEIMPLVYYSLESDNPVVLEKALRVVPKLCETLDYTTVKQTLFPKITTVFSKTTLLSVKVNTLICFHAMINVLDKFTLTEKLVPLLARIKTKEPSVMIATLAVHEEMGKKCEVEAIATLILPQLWTMSIGPLLNADQFAKFMSVIKALGNRVEQEHMKHLAELKRLEESSGGGVTGGLSSGPANSGFGAIAASDVTDFETLVRGNVNGQRVDGLGARGNQVDIFADISPAPSPVPQHYANGHSASAFASPPLPSLPASASPFASTSSFTTPAAKPVRATPSSRLSSTPSLTPAPRGALGARPLASAAGGSSIAPPNTSTFSNAPSPTTSSLKSFAPLQPGLNSTASSSNRTVTSSSLAASSHQPNYNLSLSTTSNGLPPLQPTSSSLYGTPSYTVTPASTAPPQPIQWNRVPAVSSPSAAPPLQPQQQPARSPAAFPPGYNPSASLVPTTSARPNPAQASKGPMDFGAWADLDPLK</sequence>
<feature type="compositionally biased region" description="Low complexity" evidence="1">
    <location>
        <begin position="768"/>
        <end position="781"/>
    </location>
</feature>
<evidence type="ECO:0000256" key="1">
    <source>
        <dbReference type="SAM" id="MobiDB-lite"/>
    </source>
</evidence>
<dbReference type="Pfam" id="PF00069">
    <property type="entry name" value="Pkinase"/>
    <property type="match status" value="1"/>
</dbReference>
<dbReference type="InterPro" id="IPR000719">
    <property type="entry name" value="Prot_kinase_dom"/>
</dbReference>
<feature type="domain" description="Protein kinase" evidence="2">
    <location>
        <begin position="1"/>
        <end position="304"/>
    </location>
</feature>
<evidence type="ECO:0000313" key="3">
    <source>
        <dbReference type="EMBL" id="POY75418.1"/>
    </source>
</evidence>
<comment type="caution">
    <text evidence="3">The sequence shown here is derived from an EMBL/GenBank/DDBJ whole genome shotgun (WGS) entry which is preliminary data.</text>
</comment>
<feature type="region of interest" description="Disordered" evidence="1">
    <location>
        <begin position="101"/>
        <end position="121"/>
    </location>
</feature>
<reference evidence="3 4" key="1">
    <citation type="journal article" date="2018" name="Front. Microbiol.">
        <title>Prospects for Fungal Bioremediation of Acidic Radioactive Waste Sites: Characterization and Genome Sequence of Rhodotorula taiwanensis MD1149.</title>
        <authorList>
            <person name="Tkavc R."/>
            <person name="Matrosova V.Y."/>
            <person name="Grichenko O.E."/>
            <person name="Gostincar C."/>
            <person name="Volpe R.P."/>
            <person name="Klimenkova P."/>
            <person name="Gaidamakova E.K."/>
            <person name="Zhou C.E."/>
            <person name="Stewart B.J."/>
            <person name="Lyman M.G."/>
            <person name="Malfatti S.A."/>
            <person name="Rubinfeld B."/>
            <person name="Courtot M."/>
            <person name="Singh J."/>
            <person name="Dalgard C.L."/>
            <person name="Hamilton T."/>
            <person name="Frey K.G."/>
            <person name="Gunde-Cimerman N."/>
            <person name="Dugan L."/>
            <person name="Daly M.J."/>
        </authorList>
    </citation>
    <scope>NUCLEOTIDE SEQUENCE [LARGE SCALE GENOMIC DNA]</scope>
    <source>
        <strain evidence="3 4">MD1149</strain>
    </source>
</reference>
<keyword evidence="4" id="KW-1185">Reference proteome</keyword>
<proteinExistence type="predicted"/>
<feature type="compositionally biased region" description="Polar residues" evidence="1">
    <location>
        <begin position="867"/>
        <end position="878"/>
    </location>
</feature>
<dbReference type="PANTHER" id="PTHR12984:SF6">
    <property type="entry name" value="SCY1-LIKE PROTEIN 2"/>
    <property type="match status" value="1"/>
</dbReference>
<dbReference type="InterPro" id="IPR011009">
    <property type="entry name" value="Kinase-like_dom_sf"/>
</dbReference>
<evidence type="ECO:0000259" key="2">
    <source>
        <dbReference type="PROSITE" id="PS50011"/>
    </source>
</evidence>
<feature type="compositionally biased region" description="Low complexity" evidence="1">
    <location>
        <begin position="101"/>
        <end position="113"/>
    </location>
</feature>
<organism evidence="3 4">
    <name type="scientific">Rhodotorula taiwanensis</name>
    <dbReference type="NCBI Taxonomy" id="741276"/>
    <lineage>
        <taxon>Eukaryota</taxon>
        <taxon>Fungi</taxon>
        <taxon>Dikarya</taxon>
        <taxon>Basidiomycota</taxon>
        <taxon>Pucciniomycotina</taxon>
        <taxon>Microbotryomycetes</taxon>
        <taxon>Sporidiobolales</taxon>
        <taxon>Sporidiobolaceae</taxon>
        <taxon>Rhodotorula</taxon>
    </lineage>
</organism>
<dbReference type="InterPro" id="IPR016024">
    <property type="entry name" value="ARM-type_fold"/>
</dbReference>
<feature type="compositionally biased region" description="Polar residues" evidence="1">
    <location>
        <begin position="782"/>
        <end position="824"/>
    </location>
</feature>
<dbReference type="OrthoDB" id="79687at2759"/>
<dbReference type="InterPro" id="IPR011989">
    <property type="entry name" value="ARM-like"/>
</dbReference>
<dbReference type="GO" id="GO:0004672">
    <property type="term" value="F:protein kinase activity"/>
    <property type="evidence" value="ECO:0007669"/>
    <property type="project" value="InterPro"/>
</dbReference>
<dbReference type="SMART" id="SM00220">
    <property type="entry name" value="S_TKc"/>
    <property type="match status" value="1"/>
</dbReference>
<dbReference type="PANTHER" id="PTHR12984">
    <property type="entry name" value="SCY1-RELATED S/T PROTEIN KINASE-LIKE"/>
    <property type="match status" value="1"/>
</dbReference>
<name>A0A2S5BF57_9BASI</name>
<feature type="compositionally biased region" description="Low complexity" evidence="1">
    <location>
        <begin position="683"/>
        <end position="720"/>
    </location>
</feature>
<feature type="compositionally biased region" description="Polar residues" evidence="1">
    <location>
        <begin position="738"/>
        <end position="757"/>
    </location>
</feature>
<feature type="region of interest" description="Disordered" evidence="1">
    <location>
        <begin position="683"/>
        <end position="901"/>
    </location>
</feature>
<accession>A0A2S5BF57</accession>
<dbReference type="Proteomes" id="UP000237144">
    <property type="component" value="Unassembled WGS sequence"/>
</dbReference>
<dbReference type="EMBL" id="PJQD01000015">
    <property type="protein sequence ID" value="POY75418.1"/>
    <property type="molecule type" value="Genomic_DNA"/>
</dbReference>